<protein>
    <submittedName>
        <fullName evidence="2">TolC family protein</fullName>
    </submittedName>
</protein>
<proteinExistence type="inferred from homology"/>
<dbReference type="GO" id="GO:0015562">
    <property type="term" value="F:efflux transmembrane transporter activity"/>
    <property type="evidence" value="ECO:0007669"/>
    <property type="project" value="InterPro"/>
</dbReference>
<organism evidence="2 3">
    <name type="scientific">Candidatus Parabacteroides intestinipullorum</name>
    <dbReference type="NCBI Taxonomy" id="2838723"/>
    <lineage>
        <taxon>Bacteria</taxon>
        <taxon>Pseudomonadati</taxon>
        <taxon>Bacteroidota</taxon>
        <taxon>Bacteroidia</taxon>
        <taxon>Bacteroidales</taxon>
        <taxon>Tannerellaceae</taxon>
        <taxon>Parabacteroides</taxon>
    </lineage>
</organism>
<evidence type="ECO:0000256" key="1">
    <source>
        <dbReference type="ARBA" id="ARBA00007613"/>
    </source>
</evidence>
<sequence length="426" mass="48770">MNPGNNEKVLSIILTLLPLLHTGATEENRLKLTIHEAERYLADHNLRLLAEHYAVDQAEARVIQAKLFDNPVISFEQNVYNRINGRYFDFGKEGESAVELEQLIYIAGQHNKRVKLEKINHEMSAYQYEEVARSLRGELRQKFVELYFTRRSLTVYEDEIQAINDLLAIYKTQQEKGNISLLEKARLEALLLALRQEQGDLINQTTALSGELRLLLGINDQTQVEPVIDESALNRIDLSDISFADLLARLPERPDLKIAQSKRRASEADLKLQRALAFPEVSLKGSYDKAGNFINDYWAIGLSISLPIFNRNQGNIKAAKLAILQSGQQEAYEQQQAENELYTCYARLDQAIRLYRSTDLSLAGDFSKILEGVNQSFRQRDISLLEFIDYYESYKTTCLRLNDLKREVLQALEEVNIAAGENLFTY</sequence>
<dbReference type="Proteomes" id="UP000886740">
    <property type="component" value="Unassembled WGS sequence"/>
</dbReference>
<evidence type="ECO:0000313" key="2">
    <source>
        <dbReference type="EMBL" id="HIX74178.1"/>
    </source>
</evidence>
<dbReference type="EMBL" id="DXEL01000031">
    <property type="protein sequence ID" value="HIX74178.1"/>
    <property type="molecule type" value="Genomic_DNA"/>
</dbReference>
<name>A0A9D1X7B5_9BACT</name>
<comment type="caution">
    <text evidence="2">The sequence shown here is derived from an EMBL/GenBank/DDBJ whole genome shotgun (WGS) entry which is preliminary data.</text>
</comment>
<dbReference type="Gene3D" id="1.20.1600.10">
    <property type="entry name" value="Outer membrane efflux proteins (OEP)"/>
    <property type="match status" value="1"/>
</dbReference>
<comment type="similarity">
    <text evidence="1">Belongs to the outer membrane factor (OMF) (TC 1.B.17) family.</text>
</comment>
<dbReference type="SUPFAM" id="SSF56954">
    <property type="entry name" value="Outer membrane efflux proteins (OEP)"/>
    <property type="match status" value="1"/>
</dbReference>
<accession>A0A9D1X7B5</accession>
<reference evidence="2" key="2">
    <citation type="submission" date="2021-04" db="EMBL/GenBank/DDBJ databases">
        <authorList>
            <person name="Gilroy R."/>
        </authorList>
    </citation>
    <scope>NUCLEOTIDE SEQUENCE</scope>
    <source>
        <strain evidence="2">ChiGjej6B6-14162</strain>
    </source>
</reference>
<dbReference type="PANTHER" id="PTHR30203">
    <property type="entry name" value="OUTER MEMBRANE CATION EFFLUX PROTEIN"/>
    <property type="match status" value="1"/>
</dbReference>
<reference evidence="2" key="1">
    <citation type="journal article" date="2021" name="PeerJ">
        <title>Extensive microbial diversity within the chicken gut microbiome revealed by metagenomics and culture.</title>
        <authorList>
            <person name="Gilroy R."/>
            <person name="Ravi A."/>
            <person name="Getino M."/>
            <person name="Pursley I."/>
            <person name="Horton D.L."/>
            <person name="Alikhan N.F."/>
            <person name="Baker D."/>
            <person name="Gharbi K."/>
            <person name="Hall N."/>
            <person name="Watson M."/>
            <person name="Adriaenssens E.M."/>
            <person name="Foster-Nyarko E."/>
            <person name="Jarju S."/>
            <person name="Secka A."/>
            <person name="Antonio M."/>
            <person name="Oren A."/>
            <person name="Chaudhuri R.R."/>
            <person name="La Ragione R."/>
            <person name="Hildebrand F."/>
            <person name="Pallen M.J."/>
        </authorList>
    </citation>
    <scope>NUCLEOTIDE SEQUENCE</scope>
    <source>
        <strain evidence="2">ChiGjej6B6-14162</strain>
    </source>
</reference>
<gene>
    <name evidence="2" type="ORF">H9977_03935</name>
</gene>
<dbReference type="AlphaFoldDB" id="A0A9D1X7B5"/>
<dbReference type="InterPro" id="IPR010131">
    <property type="entry name" value="MdtP/NodT-like"/>
</dbReference>
<dbReference type="InterPro" id="IPR003423">
    <property type="entry name" value="OMP_efflux"/>
</dbReference>
<evidence type="ECO:0000313" key="3">
    <source>
        <dbReference type="Proteomes" id="UP000886740"/>
    </source>
</evidence>
<dbReference type="Pfam" id="PF02321">
    <property type="entry name" value="OEP"/>
    <property type="match status" value="2"/>
</dbReference>
<dbReference type="PANTHER" id="PTHR30203:SF23">
    <property type="entry name" value="OUTER MEMBRANE EFFLUX PROTEIN"/>
    <property type="match status" value="1"/>
</dbReference>